<feature type="transmembrane region" description="Helical" evidence="7">
    <location>
        <begin position="412"/>
        <end position="431"/>
    </location>
</feature>
<feature type="transmembrane region" description="Helical" evidence="7">
    <location>
        <begin position="277"/>
        <end position="297"/>
    </location>
</feature>
<evidence type="ECO:0000313" key="8">
    <source>
        <dbReference type="EMBL" id="KAI5063400.1"/>
    </source>
</evidence>
<accession>A0A9D4Z718</accession>
<dbReference type="InterPro" id="IPR051951">
    <property type="entry name" value="UNC-93_regulatory"/>
</dbReference>
<reference evidence="8" key="1">
    <citation type="submission" date="2021-01" db="EMBL/GenBank/DDBJ databases">
        <title>Adiantum capillus-veneris genome.</title>
        <authorList>
            <person name="Fang Y."/>
            <person name="Liao Q."/>
        </authorList>
    </citation>
    <scope>NUCLEOTIDE SEQUENCE</scope>
    <source>
        <strain evidence="8">H3</strain>
        <tissue evidence="8">Leaf</tissue>
    </source>
</reference>
<evidence type="ECO:0000256" key="3">
    <source>
        <dbReference type="ARBA" id="ARBA00022692"/>
    </source>
</evidence>
<feature type="transmembrane region" description="Helical" evidence="7">
    <location>
        <begin position="318"/>
        <end position="335"/>
    </location>
</feature>
<dbReference type="Pfam" id="PF05978">
    <property type="entry name" value="UNC-93"/>
    <property type="match status" value="1"/>
</dbReference>
<dbReference type="InterPro" id="IPR036259">
    <property type="entry name" value="MFS_trans_sf"/>
</dbReference>
<dbReference type="PANTHER" id="PTHR19444">
    <property type="entry name" value="UNC-93 RELATED"/>
    <property type="match status" value="1"/>
</dbReference>
<evidence type="ECO:0000256" key="6">
    <source>
        <dbReference type="SAM" id="MobiDB-lite"/>
    </source>
</evidence>
<gene>
    <name evidence="8" type="ORF">GOP47_0021947</name>
</gene>
<keyword evidence="4 7" id="KW-1133">Transmembrane helix</keyword>
<feature type="region of interest" description="Disordered" evidence="6">
    <location>
        <begin position="1"/>
        <end position="25"/>
    </location>
</feature>
<dbReference type="PANTHER" id="PTHR19444:SF13">
    <property type="entry name" value="PROTEIN UNC-93 HOMOLOG A"/>
    <property type="match status" value="1"/>
</dbReference>
<keyword evidence="9" id="KW-1185">Reference proteome</keyword>
<feature type="transmembrane region" description="Helical" evidence="7">
    <location>
        <begin position="164"/>
        <end position="184"/>
    </location>
</feature>
<protein>
    <recommendedName>
        <fullName evidence="10">UNC93-like protein 3</fullName>
    </recommendedName>
</protein>
<comment type="caution">
    <text evidence="8">The sequence shown here is derived from an EMBL/GenBank/DDBJ whole genome shotgun (WGS) entry which is preliminary data.</text>
</comment>
<feature type="transmembrane region" description="Helical" evidence="7">
    <location>
        <begin position="121"/>
        <end position="143"/>
    </location>
</feature>
<evidence type="ECO:0000256" key="5">
    <source>
        <dbReference type="ARBA" id="ARBA00023136"/>
    </source>
</evidence>
<evidence type="ECO:0008006" key="10">
    <source>
        <dbReference type="Google" id="ProtNLM"/>
    </source>
</evidence>
<dbReference type="EMBL" id="JABFUD020000021">
    <property type="protein sequence ID" value="KAI5063400.1"/>
    <property type="molecule type" value="Genomic_DNA"/>
</dbReference>
<dbReference type="AlphaFoldDB" id="A0A9D4Z718"/>
<feature type="transmembrane region" description="Helical" evidence="7">
    <location>
        <begin position="252"/>
        <end position="271"/>
    </location>
</feature>
<comment type="similarity">
    <text evidence="2">Belongs to the unc-93 family.</text>
</comment>
<evidence type="ECO:0000313" key="9">
    <source>
        <dbReference type="Proteomes" id="UP000886520"/>
    </source>
</evidence>
<dbReference type="GO" id="GO:0016020">
    <property type="term" value="C:membrane"/>
    <property type="evidence" value="ECO:0007669"/>
    <property type="project" value="UniProtKB-SubCell"/>
</dbReference>
<dbReference type="OrthoDB" id="78663at2759"/>
<feature type="transmembrane region" description="Helical" evidence="7">
    <location>
        <begin position="204"/>
        <end position="222"/>
    </location>
</feature>
<dbReference type="SUPFAM" id="SSF103473">
    <property type="entry name" value="MFS general substrate transporter"/>
    <property type="match status" value="1"/>
</dbReference>
<feature type="transmembrane region" description="Helical" evidence="7">
    <location>
        <begin position="355"/>
        <end position="376"/>
    </location>
</feature>
<evidence type="ECO:0000256" key="2">
    <source>
        <dbReference type="ARBA" id="ARBA00009172"/>
    </source>
</evidence>
<feature type="transmembrane region" description="Helical" evidence="7">
    <location>
        <begin position="33"/>
        <end position="50"/>
    </location>
</feature>
<name>A0A9D4Z718_ADICA</name>
<organism evidence="8 9">
    <name type="scientific">Adiantum capillus-veneris</name>
    <name type="common">Maidenhair fern</name>
    <dbReference type="NCBI Taxonomy" id="13818"/>
    <lineage>
        <taxon>Eukaryota</taxon>
        <taxon>Viridiplantae</taxon>
        <taxon>Streptophyta</taxon>
        <taxon>Embryophyta</taxon>
        <taxon>Tracheophyta</taxon>
        <taxon>Polypodiopsida</taxon>
        <taxon>Polypodiidae</taxon>
        <taxon>Polypodiales</taxon>
        <taxon>Pteridineae</taxon>
        <taxon>Pteridaceae</taxon>
        <taxon>Vittarioideae</taxon>
        <taxon>Adiantum</taxon>
    </lineage>
</organism>
<keyword evidence="3 7" id="KW-0812">Transmembrane</keyword>
<dbReference type="Proteomes" id="UP000886520">
    <property type="component" value="Chromosome 21"/>
</dbReference>
<comment type="subcellular location">
    <subcellularLocation>
        <location evidence="1">Membrane</location>
        <topology evidence="1">Multi-pass membrane protein</topology>
    </subcellularLocation>
</comment>
<feature type="transmembrane region" description="Helical" evidence="7">
    <location>
        <begin position="62"/>
        <end position="82"/>
    </location>
</feature>
<evidence type="ECO:0000256" key="4">
    <source>
        <dbReference type="ARBA" id="ARBA00022989"/>
    </source>
</evidence>
<sequence length="444" mass="47639">MEHQNHSLQSADEEPLLRGATPPSGSNSSLRDLHLLSTSFLFVFLAYSATQNLESSVNANGNLGSVSLGILYLSLTLFSVGAPFPVKWLGPKKGILVGLSGYWIFILANLFPSWYTMIPASLFLGFTASLLWVAEGTYITSAAKGHALEKKVDEESAIGSFNGVFWSYFAGTQVIGNLLSLIILHSEKGADATSTDSSFTTWPLLVTFLGCMFAGTSLACFLRPQKDPLRQAENSAVKFMSSTFGILLDKKLLLLLPLLVYSGLQQAFIWGDFTENIVTPALGVSWIGGVMAAYGAADAGASLLMGRLSSGLASASNLVFLGGVVQLMILVWLFLKQSYGSGAGGYLNIFGQAIMWGLGDASLNTQISALLGILFANETEAAFAQWKIWQSVATSFVFFATSSITLSSRITILFFVLLISVSTLSILRFLILCKDVVKCKPVSV</sequence>
<evidence type="ECO:0000256" key="7">
    <source>
        <dbReference type="SAM" id="Phobius"/>
    </source>
</evidence>
<proteinExistence type="inferred from homology"/>
<keyword evidence="5 7" id="KW-0472">Membrane</keyword>
<feature type="transmembrane region" description="Helical" evidence="7">
    <location>
        <begin position="94"/>
        <end position="115"/>
    </location>
</feature>
<feature type="compositionally biased region" description="Polar residues" evidence="6">
    <location>
        <begin position="1"/>
        <end position="10"/>
    </location>
</feature>
<feature type="transmembrane region" description="Helical" evidence="7">
    <location>
        <begin position="388"/>
        <end position="406"/>
    </location>
</feature>
<evidence type="ECO:0000256" key="1">
    <source>
        <dbReference type="ARBA" id="ARBA00004141"/>
    </source>
</evidence>
<dbReference type="InterPro" id="IPR010291">
    <property type="entry name" value="Ion_channel_UNC-93"/>
</dbReference>